<reference evidence="2 3" key="1">
    <citation type="submission" date="2017-10" db="EMBL/GenBank/DDBJ databases">
        <title>Comparative genomics in systemic dimorphic fungi from Ajellomycetaceae.</title>
        <authorList>
            <person name="Munoz J.F."/>
            <person name="Mcewen J.G."/>
            <person name="Clay O.K."/>
            <person name="Cuomo C.A."/>
        </authorList>
    </citation>
    <scope>NUCLEOTIDE SEQUENCE [LARGE SCALE GENOMIC DNA]</scope>
    <source>
        <strain evidence="2 3">UAMH7299</strain>
    </source>
</reference>
<gene>
    <name evidence="2" type="ORF">AJ80_04625</name>
</gene>
<organism evidence="2 3">
    <name type="scientific">Polytolypa hystricis (strain UAMH7299)</name>
    <dbReference type="NCBI Taxonomy" id="1447883"/>
    <lineage>
        <taxon>Eukaryota</taxon>
        <taxon>Fungi</taxon>
        <taxon>Dikarya</taxon>
        <taxon>Ascomycota</taxon>
        <taxon>Pezizomycotina</taxon>
        <taxon>Eurotiomycetes</taxon>
        <taxon>Eurotiomycetidae</taxon>
        <taxon>Onygenales</taxon>
        <taxon>Onygenales incertae sedis</taxon>
        <taxon>Polytolypa</taxon>
    </lineage>
</organism>
<proteinExistence type="predicted"/>
<dbReference type="Proteomes" id="UP000224634">
    <property type="component" value="Unassembled WGS sequence"/>
</dbReference>
<evidence type="ECO:0000313" key="2">
    <source>
        <dbReference type="EMBL" id="PGH18004.1"/>
    </source>
</evidence>
<evidence type="ECO:0000256" key="1">
    <source>
        <dbReference type="SAM" id="MobiDB-lite"/>
    </source>
</evidence>
<dbReference type="PANTHER" id="PTHR38567:SF1">
    <property type="entry name" value="DUF4291 DOMAIN-CONTAINING PROTEIN"/>
    <property type="match status" value="1"/>
</dbReference>
<dbReference type="EMBL" id="PDNA01000060">
    <property type="protein sequence ID" value="PGH18004.1"/>
    <property type="molecule type" value="Genomic_DNA"/>
</dbReference>
<name>A0A2B7Y1P9_POLH7</name>
<feature type="compositionally biased region" description="Low complexity" evidence="1">
    <location>
        <begin position="84"/>
        <end position="97"/>
    </location>
</feature>
<dbReference type="STRING" id="1447883.A0A2B7Y1P9"/>
<feature type="region of interest" description="Disordered" evidence="1">
    <location>
        <begin position="76"/>
        <end position="133"/>
    </location>
</feature>
<dbReference type="Pfam" id="PF14124">
    <property type="entry name" value="DUF4291"/>
    <property type="match status" value="1"/>
</dbReference>
<protein>
    <submittedName>
        <fullName evidence="2">Uncharacterized protein</fullName>
    </submittedName>
</protein>
<dbReference type="OrthoDB" id="413653at2759"/>
<dbReference type="PANTHER" id="PTHR38567">
    <property type="entry name" value="DUF4291 DOMAIN-CONTAINING PROTEIN"/>
    <property type="match status" value="1"/>
</dbReference>
<dbReference type="AlphaFoldDB" id="A0A2B7Y1P9"/>
<comment type="caution">
    <text evidence="2">The sequence shown here is derived from an EMBL/GenBank/DDBJ whole genome shotgun (WGS) entry which is preliminary data.</text>
</comment>
<sequence>MISRSTTTFCSRLYSGTPNYLPLPSGEVRAVVNLSLSHSSLNHQLRRVCLLQGGRPPGVLNSQNPQIFKLPLHNRQQLSRERPPLTTLSTPPSTPRTNLRMAEQQQHTTPSESPPRKAKKPTQAHSPPLPYPYRSIRAKYTPDTITVYQAYPPPIANAALRAGKFVAPPFKRGRMTWIKPSFLWMAYRCGYASKENQERVLAVEICRLGWEWALENACLSTVTPAAAPGKEATQRRREWKKKFPVRVQWDPERDLRFKPLAYRSLQVGLSGEAVDRYVDEWIVGITDVTEQMVRIGGLVEQGKLEEAMGEVPVEEVYPLPERLVGVIGASVEDAQGEEK</sequence>
<evidence type="ECO:0000313" key="3">
    <source>
        <dbReference type="Proteomes" id="UP000224634"/>
    </source>
</evidence>
<dbReference type="InterPro" id="IPR025633">
    <property type="entry name" value="DUF4291"/>
</dbReference>
<keyword evidence="3" id="KW-1185">Reference proteome</keyword>
<accession>A0A2B7Y1P9</accession>